<protein>
    <submittedName>
        <fullName evidence="2">Acetyltransferase (GNAT) family protein</fullName>
    </submittedName>
</protein>
<dbReference type="Pfam" id="PF00583">
    <property type="entry name" value="Acetyltransf_1"/>
    <property type="match status" value="1"/>
</dbReference>
<dbReference type="InterPro" id="IPR000182">
    <property type="entry name" value="GNAT_dom"/>
</dbReference>
<dbReference type="RefSeq" id="WP_145084353.1">
    <property type="nucleotide sequence ID" value="NZ_DAMBUX010000028.1"/>
</dbReference>
<dbReference type="AlphaFoldDB" id="A0A562J7A1"/>
<dbReference type="OrthoDB" id="948250at2"/>
<comment type="caution">
    <text evidence="2">The sequence shown here is derived from an EMBL/GenBank/DDBJ whole genome shotgun (WGS) entry which is preliminary data.</text>
</comment>
<name>A0A562J7A1_9FIRM</name>
<dbReference type="PANTHER" id="PTHR43233:SF1">
    <property type="entry name" value="FAMILY N-ACETYLTRANSFERASE, PUTATIVE (AFU_ORTHOLOGUE AFUA_6G03350)-RELATED"/>
    <property type="match status" value="1"/>
</dbReference>
<dbReference type="Gene3D" id="3.40.630.30">
    <property type="match status" value="1"/>
</dbReference>
<dbReference type="EMBL" id="VLKH01000007">
    <property type="protein sequence ID" value="TWH79066.1"/>
    <property type="molecule type" value="Genomic_DNA"/>
</dbReference>
<dbReference type="InterPro" id="IPR053144">
    <property type="entry name" value="Acetyltransferase_Butenolide"/>
</dbReference>
<dbReference type="SUPFAM" id="SSF55729">
    <property type="entry name" value="Acyl-CoA N-acyltransferases (Nat)"/>
    <property type="match status" value="1"/>
</dbReference>
<dbReference type="Proteomes" id="UP000315343">
    <property type="component" value="Unassembled WGS sequence"/>
</dbReference>
<proteinExistence type="predicted"/>
<dbReference type="CDD" id="cd04301">
    <property type="entry name" value="NAT_SF"/>
    <property type="match status" value="1"/>
</dbReference>
<sequence length="140" mass="15635">MNLKIINSTENINWEMVSFILAKAGLSSSEPEICKRAFQGSQVTIFAFDDENMIGTARAISDGVKQAAIYDVAILPEYQGKGIGKIMMENIMDKLPGCNFILYANVGKEAFYEKLGFRRLKTGMAKFVKKEIMTSRGFTE</sequence>
<dbReference type="InterPro" id="IPR016181">
    <property type="entry name" value="Acyl_CoA_acyltransferase"/>
</dbReference>
<organism evidence="2 3">
    <name type="scientific">Sedimentibacter saalensis</name>
    <dbReference type="NCBI Taxonomy" id="130788"/>
    <lineage>
        <taxon>Bacteria</taxon>
        <taxon>Bacillati</taxon>
        <taxon>Bacillota</taxon>
        <taxon>Tissierellia</taxon>
        <taxon>Sedimentibacter</taxon>
    </lineage>
</organism>
<gene>
    <name evidence="2" type="ORF">LY60_02594</name>
</gene>
<reference evidence="2 3" key="1">
    <citation type="submission" date="2019-07" db="EMBL/GenBank/DDBJ databases">
        <title>Genomic Encyclopedia of Type Strains, Phase I: the one thousand microbial genomes (KMG-I) project.</title>
        <authorList>
            <person name="Kyrpides N."/>
        </authorList>
    </citation>
    <scope>NUCLEOTIDE SEQUENCE [LARGE SCALE GENOMIC DNA]</scope>
    <source>
        <strain evidence="2 3">DSM 13558</strain>
    </source>
</reference>
<accession>A0A562J7A1</accession>
<keyword evidence="3" id="KW-1185">Reference proteome</keyword>
<keyword evidence="2" id="KW-0808">Transferase</keyword>
<dbReference type="PROSITE" id="PS51186">
    <property type="entry name" value="GNAT"/>
    <property type="match status" value="1"/>
</dbReference>
<dbReference type="PANTHER" id="PTHR43233">
    <property type="entry name" value="FAMILY N-ACETYLTRANSFERASE, PUTATIVE (AFU_ORTHOLOGUE AFUA_6G03350)-RELATED"/>
    <property type="match status" value="1"/>
</dbReference>
<dbReference type="GO" id="GO:0016747">
    <property type="term" value="F:acyltransferase activity, transferring groups other than amino-acyl groups"/>
    <property type="evidence" value="ECO:0007669"/>
    <property type="project" value="InterPro"/>
</dbReference>
<evidence type="ECO:0000313" key="2">
    <source>
        <dbReference type="EMBL" id="TWH79066.1"/>
    </source>
</evidence>
<feature type="domain" description="N-acetyltransferase" evidence="1">
    <location>
        <begin position="3"/>
        <end position="140"/>
    </location>
</feature>
<evidence type="ECO:0000259" key="1">
    <source>
        <dbReference type="PROSITE" id="PS51186"/>
    </source>
</evidence>
<evidence type="ECO:0000313" key="3">
    <source>
        <dbReference type="Proteomes" id="UP000315343"/>
    </source>
</evidence>